<feature type="region of interest" description="Disordered" evidence="5">
    <location>
        <begin position="177"/>
        <end position="217"/>
    </location>
</feature>
<accession>A0A9P7VDJ1</accession>
<gene>
    <name evidence="7" type="primary">SNU23</name>
    <name evidence="7" type="ORF">KQ657_002202</name>
</gene>
<dbReference type="RefSeq" id="XP_043051362.1">
    <property type="nucleotide sequence ID" value="XM_043192974.1"/>
</dbReference>
<dbReference type="GO" id="GO:0005681">
    <property type="term" value="C:spliceosomal complex"/>
    <property type="evidence" value="ECO:0007669"/>
    <property type="project" value="InterPro"/>
</dbReference>
<dbReference type="PANTHER" id="PTHR45986:SF1">
    <property type="entry name" value="ZINC FINGER MATRIN-TYPE PROTEIN 2"/>
    <property type="match status" value="1"/>
</dbReference>
<feature type="compositionally biased region" description="Acidic residues" evidence="5">
    <location>
        <begin position="113"/>
        <end position="127"/>
    </location>
</feature>
<evidence type="ECO:0000313" key="7">
    <source>
        <dbReference type="EMBL" id="KAG7195817.1"/>
    </source>
</evidence>
<dbReference type="Proteomes" id="UP000790833">
    <property type="component" value="Unassembled WGS sequence"/>
</dbReference>
<keyword evidence="4" id="KW-0539">Nucleus</keyword>
<dbReference type="OrthoDB" id="30343at2759"/>
<dbReference type="GO" id="GO:0000398">
    <property type="term" value="P:mRNA splicing, via spliceosome"/>
    <property type="evidence" value="ECO:0007669"/>
    <property type="project" value="InterPro"/>
</dbReference>
<comment type="caution">
    <text evidence="7">The sequence shown here is derived from an EMBL/GenBank/DDBJ whole genome shotgun (WGS) entry which is preliminary data.</text>
</comment>
<dbReference type="SMART" id="SM00355">
    <property type="entry name" value="ZnF_C2H2"/>
    <property type="match status" value="1"/>
</dbReference>
<evidence type="ECO:0000313" key="8">
    <source>
        <dbReference type="Proteomes" id="UP000790833"/>
    </source>
</evidence>
<dbReference type="GeneID" id="66115576"/>
<reference evidence="7" key="1">
    <citation type="submission" date="2021-03" db="EMBL/GenBank/DDBJ databases">
        <authorList>
            <person name="Palmer J.M."/>
        </authorList>
    </citation>
    <scope>NUCLEOTIDE SEQUENCE</scope>
    <source>
        <strain evidence="7">ARV_011</strain>
    </source>
</reference>
<name>A0A9P7VDJ1_9ASCO</name>
<evidence type="ECO:0000256" key="4">
    <source>
        <dbReference type="ARBA" id="ARBA00023242"/>
    </source>
</evidence>
<dbReference type="SUPFAM" id="SSF57667">
    <property type="entry name" value="beta-beta-alpha zinc fingers"/>
    <property type="match status" value="1"/>
</dbReference>
<evidence type="ECO:0000256" key="2">
    <source>
        <dbReference type="ARBA" id="ARBA00022771"/>
    </source>
</evidence>
<organism evidence="7 8">
    <name type="scientific">Scheffersomyces spartinae</name>
    <dbReference type="NCBI Taxonomy" id="45513"/>
    <lineage>
        <taxon>Eukaryota</taxon>
        <taxon>Fungi</taxon>
        <taxon>Dikarya</taxon>
        <taxon>Ascomycota</taxon>
        <taxon>Saccharomycotina</taxon>
        <taxon>Pichiomycetes</taxon>
        <taxon>Debaryomycetaceae</taxon>
        <taxon>Scheffersomyces</taxon>
    </lineage>
</organism>
<feature type="compositionally biased region" description="Basic residues" evidence="5">
    <location>
        <begin position="178"/>
        <end position="193"/>
    </location>
</feature>
<dbReference type="InterPro" id="IPR013087">
    <property type="entry name" value="Znf_C2H2_type"/>
</dbReference>
<proteinExistence type="predicted"/>
<keyword evidence="3" id="KW-0862">Zinc</keyword>
<dbReference type="AlphaFoldDB" id="A0A9P7VDJ1"/>
<dbReference type="PROSITE" id="PS00028">
    <property type="entry name" value="ZINC_FINGER_C2H2_1"/>
    <property type="match status" value="1"/>
</dbReference>
<keyword evidence="2" id="KW-0863">Zinc-finger</keyword>
<evidence type="ECO:0000256" key="5">
    <source>
        <dbReference type="SAM" id="MobiDB-lite"/>
    </source>
</evidence>
<dbReference type="Gene3D" id="3.30.160.60">
    <property type="entry name" value="Classic Zinc Finger"/>
    <property type="match status" value="1"/>
</dbReference>
<feature type="region of interest" description="Disordered" evidence="5">
    <location>
        <begin position="103"/>
        <end position="127"/>
    </location>
</feature>
<evidence type="ECO:0000256" key="3">
    <source>
        <dbReference type="ARBA" id="ARBA00022833"/>
    </source>
</evidence>
<dbReference type="InterPro" id="IPR036236">
    <property type="entry name" value="Znf_C2H2_sf"/>
</dbReference>
<evidence type="ECO:0000259" key="6">
    <source>
        <dbReference type="PROSITE" id="PS00028"/>
    </source>
</evidence>
<dbReference type="PANTHER" id="PTHR45986">
    <property type="entry name" value="ZINC FINGER MATRIN-TYPE PROTEIN 2"/>
    <property type="match status" value="1"/>
</dbReference>
<dbReference type="GO" id="GO:0008270">
    <property type="term" value="F:zinc ion binding"/>
    <property type="evidence" value="ECO:0007669"/>
    <property type="project" value="UniProtKB-KW"/>
</dbReference>
<sequence>MLWEAFEEEARKGSKKRKVDIVLDKDHRINNEHASTYISHRTRIIDEAIGKVKVHSIIDPTDLLTGGHVRFGFTCPVCSFSFKDNLALIDHINSPQHLAKVKHLSRKNKSHDNDDDDDDEDTTEELEGGIRRATLAHVINTMEAMVEKQIKDRTPDELVSIQERIERRKRFELEWKEKRRRRRAKNKKLKNKKQLSEDSESDNEIARTMGFLAFGDK</sequence>
<protein>
    <submittedName>
        <fullName evidence="7">U4/U6.U5 snRNP associated protein</fullName>
    </submittedName>
</protein>
<keyword evidence="1" id="KW-0479">Metal-binding</keyword>
<evidence type="ECO:0000256" key="1">
    <source>
        <dbReference type="ARBA" id="ARBA00022723"/>
    </source>
</evidence>
<dbReference type="GO" id="GO:0046540">
    <property type="term" value="C:U4/U6 x U5 tri-snRNP complex"/>
    <property type="evidence" value="ECO:0007669"/>
    <property type="project" value="TreeGrafter"/>
</dbReference>
<dbReference type="EMBL" id="JAHMUF010000002">
    <property type="protein sequence ID" value="KAG7195817.1"/>
    <property type="molecule type" value="Genomic_DNA"/>
</dbReference>
<dbReference type="InterPro" id="IPR040107">
    <property type="entry name" value="Snu23"/>
</dbReference>
<feature type="domain" description="C2H2-type" evidence="6">
    <location>
        <begin position="75"/>
        <end position="97"/>
    </location>
</feature>
<keyword evidence="8" id="KW-1185">Reference proteome</keyword>